<evidence type="ECO:0000313" key="1">
    <source>
        <dbReference type="EMBL" id="PKU59971.1"/>
    </source>
</evidence>
<name>A0A2I0V985_9ASPA</name>
<accession>A0A2I0V985</accession>
<evidence type="ECO:0000313" key="2">
    <source>
        <dbReference type="Proteomes" id="UP000233837"/>
    </source>
</evidence>
<sequence length="76" mass="8129">MAAVFSVHGMIPVAVAPWFRTASLSPAAAASVPGFGMFSKKIGGDFCDNGASVLVEINVMWLLAFPYLAYKYENIL</sequence>
<dbReference type="Proteomes" id="UP000233837">
    <property type="component" value="Unassembled WGS sequence"/>
</dbReference>
<dbReference type="AlphaFoldDB" id="A0A2I0V985"/>
<reference evidence="1 2" key="2">
    <citation type="journal article" date="2017" name="Nature">
        <title>The Apostasia genome and the evolution of orchids.</title>
        <authorList>
            <person name="Zhang G.Q."/>
            <person name="Liu K.W."/>
            <person name="Li Z."/>
            <person name="Lohaus R."/>
            <person name="Hsiao Y.Y."/>
            <person name="Niu S.C."/>
            <person name="Wang J.Y."/>
            <person name="Lin Y.C."/>
            <person name="Xu Q."/>
            <person name="Chen L.J."/>
            <person name="Yoshida K."/>
            <person name="Fujiwara S."/>
            <person name="Wang Z.W."/>
            <person name="Zhang Y.Q."/>
            <person name="Mitsuda N."/>
            <person name="Wang M."/>
            <person name="Liu G.H."/>
            <person name="Pecoraro L."/>
            <person name="Huang H.X."/>
            <person name="Xiao X.J."/>
            <person name="Lin M."/>
            <person name="Wu X.Y."/>
            <person name="Wu W.L."/>
            <person name="Chen Y.Y."/>
            <person name="Chang S.B."/>
            <person name="Sakamoto S."/>
            <person name="Ohme-Takagi M."/>
            <person name="Yagi M."/>
            <person name="Zeng S.J."/>
            <person name="Shen C.Y."/>
            <person name="Yeh C.M."/>
            <person name="Luo Y.B."/>
            <person name="Tsai W.C."/>
            <person name="Van de Peer Y."/>
            <person name="Liu Z.J."/>
        </authorList>
    </citation>
    <scope>NUCLEOTIDE SEQUENCE [LARGE SCALE GENOMIC DNA]</scope>
    <source>
        <tissue evidence="1">The whole plant</tissue>
    </source>
</reference>
<organism evidence="1 2">
    <name type="scientific">Dendrobium catenatum</name>
    <dbReference type="NCBI Taxonomy" id="906689"/>
    <lineage>
        <taxon>Eukaryota</taxon>
        <taxon>Viridiplantae</taxon>
        <taxon>Streptophyta</taxon>
        <taxon>Embryophyta</taxon>
        <taxon>Tracheophyta</taxon>
        <taxon>Spermatophyta</taxon>
        <taxon>Magnoliopsida</taxon>
        <taxon>Liliopsida</taxon>
        <taxon>Asparagales</taxon>
        <taxon>Orchidaceae</taxon>
        <taxon>Epidendroideae</taxon>
        <taxon>Malaxideae</taxon>
        <taxon>Dendrobiinae</taxon>
        <taxon>Dendrobium</taxon>
    </lineage>
</organism>
<keyword evidence="2" id="KW-1185">Reference proteome</keyword>
<proteinExistence type="predicted"/>
<protein>
    <submittedName>
        <fullName evidence="1">Uncharacterized protein</fullName>
    </submittedName>
</protein>
<dbReference type="EMBL" id="KZ505279">
    <property type="protein sequence ID" value="PKU59971.1"/>
    <property type="molecule type" value="Genomic_DNA"/>
</dbReference>
<gene>
    <name evidence="1" type="ORF">MA16_Dca028648</name>
</gene>
<reference evidence="1 2" key="1">
    <citation type="journal article" date="2016" name="Sci. Rep.">
        <title>The Dendrobium catenatum Lindl. genome sequence provides insights into polysaccharide synthase, floral development and adaptive evolution.</title>
        <authorList>
            <person name="Zhang G.Q."/>
            <person name="Xu Q."/>
            <person name="Bian C."/>
            <person name="Tsai W.C."/>
            <person name="Yeh C.M."/>
            <person name="Liu K.W."/>
            <person name="Yoshida K."/>
            <person name="Zhang L.S."/>
            <person name="Chang S.B."/>
            <person name="Chen F."/>
            <person name="Shi Y."/>
            <person name="Su Y.Y."/>
            <person name="Zhang Y.Q."/>
            <person name="Chen L.J."/>
            <person name="Yin Y."/>
            <person name="Lin M."/>
            <person name="Huang H."/>
            <person name="Deng H."/>
            <person name="Wang Z.W."/>
            <person name="Zhu S.L."/>
            <person name="Zhao X."/>
            <person name="Deng C."/>
            <person name="Niu S.C."/>
            <person name="Huang J."/>
            <person name="Wang M."/>
            <person name="Liu G.H."/>
            <person name="Yang H.J."/>
            <person name="Xiao X.J."/>
            <person name="Hsiao Y.Y."/>
            <person name="Wu W.L."/>
            <person name="Chen Y.Y."/>
            <person name="Mitsuda N."/>
            <person name="Ohme-Takagi M."/>
            <person name="Luo Y.B."/>
            <person name="Van de Peer Y."/>
            <person name="Liu Z.J."/>
        </authorList>
    </citation>
    <scope>NUCLEOTIDE SEQUENCE [LARGE SCALE GENOMIC DNA]</scope>
    <source>
        <tissue evidence="1">The whole plant</tissue>
    </source>
</reference>